<feature type="compositionally biased region" description="Gly residues" evidence="1">
    <location>
        <begin position="11"/>
        <end position="23"/>
    </location>
</feature>
<feature type="region of interest" description="Disordered" evidence="1">
    <location>
        <begin position="1"/>
        <end position="23"/>
    </location>
</feature>
<protein>
    <submittedName>
        <fullName evidence="2">Uncharacterized protein</fullName>
    </submittedName>
</protein>
<evidence type="ECO:0000313" key="3">
    <source>
        <dbReference type="Proteomes" id="UP000324222"/>
    </source>
</evidence>
<comment type="caution">
    <text evidence="2">The sequence shown here is derived from an EMBL/GenBank/DDBJ whole genome shotgun (WGS) entry which is preliminary data.</text>
</comment>
<organism evidence="2 3">
    <name type="scientific">Portunus trituberculatus</name>
    <name type="common">Swimming crab</name>
    <name type="synonym">Neptunus trituberculatus</name>
    <dbReference type="NCBI Taxonomy" id="210409"/>
    <lineage>
        <taxon>Eukaryota</taxon>
        <taxon>Metazoa</taxon>
        <taxon>Ecdysozoa</taxon>
        <taxon>Arthropoda</taxon>
        <taxon>Crustacea</taxon>
        <taxon>Multicrustacea</taxon>
        <taxon>Malacostraca</taxon>
        <taxon>Eumalacostraca</taxon>
        <taxon>Eucarida</taxon>
        <taxon>Decapoda</taxon>
        <taxon>Pleocyemata</taxon>
        <taxon>Brachyura</taxon>
        <taxon>Eubrachyura</taxon>
        <taxon>Portunoidea</taxon>
        <taxon>Portunidae</taxon>
        <taxon>Portuninae</taxon>
        <taxon>Portunus</taxon>
    </lineage>
</organism>
<gene>
    <name evidence="2" type="ORF">E2C01_051808</name>
</gene>
<feature type="region of interest" description="Disordered" evidence="1">
    <location>
        <begin position="86"/>
        <end position="106"/>
    </location>
</feature>
<evidence type="ECO:0000256" key="1">
    <source>
        <dbReference type="SAM" id="MobiDB-lite"/>
    </source>
</evidence>
<dbReference type="AlphaFoldDB" id="A0A5B7GC04"/>
<accession>A0A5B7GC04</accession>
<evidence type="ECO:0000313" key="2">
    <source>
        <dbReference type="EMBL" id="MPC57820.1"/>
    </source>
</evidence>
<dbReference type="EMBL" id="VSRR010015112">
    <property type="protein sequence ID" value="MPC57820.1"/>
    <property type="molecule type" value="Genomic_DNA"/>
</dbReference>
<dbReference type="Proteomes" id="UP000324222">
    <property type="component" value="Unassembled WGS sequence"/>
</dbReference>
<sequence length="106" mass="10615">MGLLDGEAVPRGGGRAGVVGDGAGGGGGCDSFLIAWPLERRAPSPGLLRPVPIRFGTSTPAGHILGCPKQQVVDFVGRKAVKLAGGCDPRDGVTSSDLPPTAGVRE</sequence>
<reference evidence="2 3" key="1">
    <citation type="submission" date="2019-05" db="EMBL/GenBank/DDBJ databases">
        <title>Another draft genome of Portunus trituberculatus and its Hox gene families provides insights of decapod evolution.</title>
        <authorList>
            <person name="Jeong J.-H."/>
            <person name="Song I."/>
            <person name="Kim S."/>
            <person name="Choi T."/>
            <person name="Kim D."/>
            <person name="Ryu S."/>
            <person name="Kim W."/>
        </authorList>
    </citation>
    <scope>NUCLEOTIDE SEQUENCE [LARGE SCALE GENOMIC DNA]</scope>
    <source>
        <tissue evidence="2">Muscle</tissue>
    </source>
</reference>
<name>A0A5B7GC04_PORTR</name>
<proteinExistence type="predicted"/>
<keyword evidence="3" id="KW-1185">Reference proteome</keyword>